<keyword evidence="2" id="KW-1185">Reference proteome</keyword>
<protein>
    <submittedName>
        <fullName evidence="1">Uncharacterized protein</fullName>
    </submittedName>
</protein>
<gene>
    <name evidence="1" type="ORF">EAH77_15560</name>
</gene>
<dbReference type="Proteomes" id="UP000317663">
    <property type="component" value="Unassembled WGS sequence"/>
</dbReference>
<accession>A0A502GED1</accession>
<dbReference type="EMBL" id="RCZD01000008">
    <property type="protein sequence ID" value="TPG59982.1"/>
    <property type="molecule type" value="Genomic_DNA"/>
</dbReference>
<proteinExistence type="predicted"/>
<evidence type="ECO:0000313" key="2">
    <source>
        <dbReference type="Proteomes" id="UP000317663"/>
    </source>
</evidence>
<name>A0A502GED1_9GAMM</name>
<organism evidence="1 2">
    <name type="scientific">Ewingella americana</name>
    <dbReference type="NCBI Taxonomy" id="41202"/>
    <lineage>
        <taxon>Bacteria</taxon>
        <taxon>Pseudomonadati</taxon>
        <taxon>Pseudomonadota</taxon>
        <taxon>Gammaproteobacteria</taxon>
        <taxon>Enterobacterales</taxon>
        <taxon>Yersiniaceae</taxon>
        <taxon>Ewingella</taxon>
    </lineage>
</organism>
<reference evidence="1 2" key="1">
    <citation type="journal article" date="2019" name="Environ. Microbiol.">
        <title>Species interactions and distinct microbial communities in high Arctic permafrost affected cryosols are associated with the CH4 and CO2 gas fluxes.</title>
        <authorList>
            <person name="Altshuler I."/>
            <person name="Hamel J."/>
            <person name="Turney S."/>
            <person name="Magnuson E."/>
            <person name="Levesque R."/>
            <person name="Greer C."/>
            <person name="Whyte L.G."/>
        </authorList>
    </citation>
    <scope>NUCLEOTIDE SEQUENCE [LARGE SCALE GENOMIC DNA]</scope>
    <source>
        <strain evidence="1 2">E4</strain>
    </source>
</reference>
<sequence>MTKKVAIVGGTLISRMAEGEKFYRDLHGLYTSDKDRIVILDSMSQLDNLAISLKKVCQEIKLPPVVDSLEMEQLDQRRMVKTDRNNLSYYPKSHRKFPVKR</sequence>
<dbReference type="RefSeq" id="WP_140473710.1">
    <property type="nucleotide sequence ID" value="NZ_RCZD01000008.1"/>
</dbReference>
<comment type="caution">
    <text evidence="1">The sequence shown here is derived from an EMBL/GenBank/DDBJ whole genome shotgun (WGS) entry which is preliminary data.</text>
</comment>
<evidence type="ECO:0000313" key="1">
    <source>
        <dbReference type="EMBL" id="TPG59982.1"/>
    </source>
</evidence>
<dbReference type="AlphaFoldDB" id="A0A502GED1"/>